<feature type="repeat" description="NHL" evidence="2">
    <location>
        <begin position="172"/>
        <end position="211"/>
    </location>
</feature>
<keyword evidence="4" id="KW-1185">Reference proteome</keyword>
<evidence type="ECO:0000256" key="2">
    <source>
        <dbReference type="PROSITE-ProRule" id="PRU00504"/>
    </source>
</evidence>
<dbReference type="SUPFAM" id="SSF101898">
    <property type="entry name" value="NHL repeat"/>
    <property type="match status" value="1"/>
</dbReference>
<dbReference type="InterPro" id="IPR050952">
    <property type="entry name" value="TRIM-NHL_E3_ligases"/>
</dbReference>
<reference evidence="3 4" key="1">
    <citation type="journal article" date="2014" name="Nature">
        <title>An environmental bacterial taxon with a large and distinct metabolic repertoire.</title>
        <authorList>
            <person name="Wilson M.C."/>
            <person name="Mori T."/>
            <person name="Ruckert C."/>
            <person name="Uria A.R."/>
            <person name="Helf M.J."/>
            <person name="Takada K."/>
            <person name="Gernert C."/>
            <person name="Steffens U.A."/>
            <person name="Heycke N."/>
            <person name="Schmitt S."/>
            <person name="Rinke C."/>
            <person name="Helfrich E.J."/>
            <person name="Brachmann A.O."/>
            <person name="Gurgui C."/>
            <person name="Wakimoto T."/>
            <person name="Kracht M."/>
            <person name="Crusemann M."/>
            <person name="Hentschel U."/>
            <person name="Abe I."/>
            <person name="Matsunaga S."/>
            <person name="Kalinowski J."/>
            <person name="Takeyama H."/>
            <person name="Piel J."/>
        </authorList>
    </citation>
    <scope>NUCLEOTIDE SEQUENCE [LARGE SCALE GENOMIC DNA]</scope>
    <source>
        <strain evidence="4">TSY2</strain>
    </source>
</reference>
<dbReference type="HOGENOM" id="CLU_008645_2_2_7"/>
<dbReference type="EMBL" id="AZHX01000196">
    <property type="protein sequence ID" value="ETX08526.1"/>
    <property type="molecule type" value="Genomic_DNA"/>
</dbReference>
<dbReference type="InterPro" id="IPR011042">
    <property type="entry name" value="6-blade_b-propeller_TolB-like"/>
</dbReference>
<evidence type="ECO:0008006" key="5">
    <source>
        <dbReference type="Google" id="ProtNLM"/>
    </source>
</evidence>
<organism evidence="3 4">
    <name type="scientific">Candidatus Entotheonella gemina</name>
    <dbReference type="NCBI Taxonomy" id="1429439"/>
    <lineage>
        <taxon>Bacteria</taxon>
        <taxon>Pseudomonadati</taxon>
        <taxon>Nitrospinota/Tectimicrobiota group</taxon>
        <taxon>Candidatus Tectimicrobiota</taxon>
        <taxon>Candidatus Entotheonellia</taxon>
        <taxon>Candidatus Entotheonellales</taxon>
        <taxon>Candidatus Entotheonellaceae</taxon>
        <taxon>Candidatus Entotheonella</taxon>
    </lineage>
</organism>
<gene>
    <name evidence="3" type="ORF">ETSY2_04895</name>
</gene>
<dbReference type="AlphaFoldDB" id="W4MF17"/>
<comment type="caution">
    <text evidence="3">The sequence shown here is derived from an EMBL/GenBank/DDBJ whole genome shotgun (WGS) entry which is preliminary data.</text>
</comment>
<evidence type="ECO:0000313" key="3">
    <source>
        <dbReference type="EMBL" id="ETX08526.1"/>
    </source>
</evidence>
<feature type="repeat" description="NHL" evidence="2">
    <location>
        <begin position="215"/>
        <end position="258"/>
    </location>
</feature>
<protein>
    <recommendedName>
        <fullName evidence="5">SMP-30/Gluconolactonase/LRE-like region domain-containing protein</fullName>
    </recommendedName>
</protein>
<sequence length="340" mass="37956">MTTQMHPVQLQYSHTIGRAEFSGPGFRAPVGIARGENERLYVLSRSYEVRPDGKRITICTVGEDYITEFGRGVSAAQAHADAADGAFMWPTAIALDRAGNVYVSDEWFNRISRFTKNGEWIGKWGTPGDGDGELNRPSGLALDQDDNLYVVDSQNHRIQKFDNNGVFIAKWGKAGSGEGEFDMPWGIAIDTEGDVYVTDWRNDRIQKFTATGQFLMSFGTSGTGEGEFNRPTGIAVDQDGVIYVTDWRNERVQVFNADGSFIMQLAGEATVSKWGKEKLDANAEMWQQRARAQGLEREKRFWGPIAVAVDAKNRIFVAETARSRIQVYCKQVPIFIGDRL</sequence>
<dbReference type="PATRIC" id="fig|1429439.4.peg.834"/>
<evidence type="ECO:0000256" key="1">
    <source>
        <dbReference type="ARBA" id="ARBA00022737"/>
    </source>
</evidence>
<dbReference type="Pfam" id="PF01436">
    <property type="entry name" value="NHL"/>
    <property type="match status" value="4"/>
</dbReference>
<feature type="repeat" description="NHL" evidence="2">
    <location>
        <begin position="125"/>
        <end position="164"/>
    </location>
</feature>
<dbReference type="PANTHER" id="PTHR24104:SF25">
    <property type="entry name" value="PROTEIN LIN-41"/>
    <property type="match status" value="1"/>
</dbReference>
<dbReference type="PROSITE" id="PS51125">
    <property type="entry name" value="NHL"/>
    <property type="match status" value="3"/>
</dbReference>
<dbReference type="GO" id="GO:0008270">
    <property type="term" value="F:zinc ion binding"/>
    <property type="evidence" value="ECO:0007669"/>
    <property type="project" value="UniProtKB-KW"/>
</dbReference>
<evidence type="ECO:0000313" key="4">
    <source>
        <dbReference type="Proteomes" id="UP000019140"/>
    </source>
</evidence>
<dbReference type="PANTHER" id="PTHR24104">
    <property type="entry name" value="E3 UBIQUITIN-PROTEIN LIGASE NHLRC1-RELATED"/>
    <property type="match status" value="1"/>
</dbReference>
<proteinExistence type="predicted"/>
<name>W4MF17_9BACT</name>
<dbReference type="Proteomes" id="UP000019140">
    <property type="component" value="Unassembled WGS sequence"/>
</dbReference>
<accession>W4MF17</accession>
<keyword evidence="1" id="KW-0677">Repeat</keyword>
<dbReference type="InterPro" id="IPR001258">
    <property type="entry name" value="NHL_repeat"/>
</dbReference>
<dbReference type="Gene3D" id="2.120.10.30">
    <property type="entry name" value="TolB, C-terminal domain"/>
    <property type="match status" value="2"/>
</dbReference>